<dbReference type="PANTHER" id="PTHR35176">
    <property type="entry name" value="HEME OXYGENASE HI_0854-RELATED"/>
    <property type="match status" value="1"/>
</dbReference>
<dbReference type="SUPFAM" id="SSF50475">
    <property type="entry name" value="FMN-binding split barrel"/>
    <property type="match status" value="1"/>
</dbReference>
<evidence type="ECO:0000313" key="4">
    <source>
        <dbReference type="Proteomes" id="UP000546642"/>
    </source>
</evidence>
<evidence type="ECO:0000313" key="3">
    <source>
        <dbReference type="EMBL" id="MBB6173862.1"/>
    </source>
</evidence>
<dbReference type="NCBIfam" id="TIGR03668">
    <property type="entry name" value="Rv0121_F420"/>
    <property type="match status" value="1"/>
</dbReference>
<evidence type="ECO:0000256" key="1">
    <source>
        <dbReference type="ARBA" id="ARBA00023002"/>
    </source>
</evidence>
<gene>
    <name evidence="3" type="ORF">HNR23_003922</name>
</gene>
<dbReference type="GO" id="GO:0016627">
    <property type="term" value="F:oxidoreductase activity, acting on the CH-CH group of donors"/>
    <property type="evidence" value="ECO:0007669"/>
    <property type="project" value="TreeGrafter"/>
</dbReference>
<feature type="domain" description="Pyridoxamine 5'-phosphate oxidase N-terminal" evidence="2">
    <location>
        <begin position="9"/>
        <end position="136"/>
    </location>
</feature>
<dbReference type="InterPro" id="IPR052019">
    <property type="entry name" value="F420H2_bilvrd_red/Heme_oxyg"/>
</dbReference>
<evidence type="ECO:0000259" key="2">
    <source>
        <dbReference type="Pfam" id="PF01243"/>
    </source>
</evidence>
<dbReference type="InterPro" id="IPR012349">
    <property type="entry name" value="Split_barrel_FMN-bd"/>
</dbReference>
<dbReference type="InterPro" id="IPR011576">
    <property type="entry name" value="Pyridox_Oxase_N"/>
</dbReference>
<reference evidence="3 4" key="1">
    <citation type="submission" date="2020-08" db="EMBL/GenBank/DDBJ databases">
        <title>Sequencing the genomes of 1000 actinobacteria strains.</title>
        <authorList>
            <person name="Klenk H.-P."/>
        </authorList>
    </citation>
    <scope>NUCLEOTIDE SEQUENCE [LARGE SCALE GENOMIC DNA]</scope>
    <source>
        <strain evidence="3 4">DSM 46659</strain>
    </source>
</reference>
<accession>A0A7W9YKH9</accession>
<comment type="caution">
    <text evidence="3">The sequence shown here is derived from an EMBL/GenBank/DDBJ whole genome shotgun (WGS) entry which is preliminary data.</text>
</comment>
<keyword evidence="1" id="KW-0560">Oxidoreductase</keyword>
<dbReference type="Gene3D" id="2.30.110.10">
    <property type="entry name" value="Electron Transport, Fmn-binding Protein, Chain A"/>
    <property type="match status" value="1"/>
</dbReference>
<dbReference type="InterPro" id="IPR019967">
    <property type="entry name" value="F420-dep_enz_PPOX_Rv0121"/>
</dbReference>
<name>A0A7W9YKH9_9ACTN</name>
<organism evidence="3 4">
    <name type="scientific">Nocardiopsis mwathae</name>
    <dbReference type="NCBI Taxonomy" id="1472723"/>
    <lineage>
        <taxon>Bacteria</taxon>
        <taxon>Bacillati</taxon>
        <taxon>Actinomycetota</taxon>
        <taxon>Actinomycetes</taxon>
        <taxon>Streptosporangiales</taxon>
        <taxon>Nocardiopsidaceae</taxon>
        <taxon>Nocardiopsis</taxon>
    </lineage>
</organism>
<dbReference type="AlphaFoldDB" id="A0A7W9YKH9"/>
<dbReference type="GO" id="GO:0070967">
    <property type="term" value="F:coenzyme F420 binding"/>
    <property type="evidence" value="ECO:0007669"/>
    <property type="project" value="TreeGrafter"/>
</dbReference>
<dbReference type="GO" id="GO:0005829">
    <property type="term" value="C:cytosol"/>
    <property type="evidence" value="ECO:0007669"/>
    <property type="project" value="TreeGrafter"/>
</dbReference>
<proteinExistence type="predicted"/>
<dbReference type="EMBL" id="JACHDS010000001">
    <property type="protein sequence ID" value="MBB6173862.1"/>
    <property type="molecule type" value="Genomic_DNA"/>
</dbReference>
<dbReference type="Proteomes" id="UP000546642">
    <property type="component" value="Unassembled WGS sequence"/>
</dbReference>
<protein>
    <submittedName>
        <fullName evidence="3">PPOX class probable F420-dependent enzyme</fullName>
    </submittedName>
</protein>
<sequence>MTRWTSEYARERFASGRVARLATVDAHGQPHLVPVTFAVFADAVVIAIDHKPKSTRDVKRLANIEANPLVSLLVDEYSDYWERLWWARADGSARIEYSGETWETARDHLARRYPQYREQPPDGPIILVTVQRWSGWSFR</sequence>
<dbReference type="PANTHER" id="PTHR35176:SF2">
    <property type="entry name" value="F420H(2)-DEPENDENT REDUCTASE RV1155"/>
    <property type="match status" value="1"/>
</dbReference>
<keyword evidence="4" id="KW-1185">Reference proteome</keyword>
<dbReference type="Pfam" id="PF01243">
    <property type="entry name" value="PNPOx_N"/>
    <property type="match status" value="1"/>
</dbReference>
<dbReference type="RefSeq" id="WP_184077531.1">
    <property type="nucleotide sequence ID" value="NZ_JACHDS010000001.1"/>
</dbReference>